<reference evidence="1 2" key="1">
    <citation type="journal article" date="2014" name="PLoS Genet.">
        <title>The Genome of Spironucleus salmonicida Highlights a Fish Pathogen Adapted to Fluctuating Environments.</title>
        <authorList>
            <person name="Xu F."/>
            <person name="Jerlstrom-Hultqvist J."/>
            <person name="Einarsson E."/>
            <person name="Astvaldsson A."/>
            <person name="Svard S.G."/>
            <person name="Andersson J.O."/>
        </authorList>
    </citation>
    <scope>NUCLEOTIDE SEQUENCE [LARGE SCALE GENOMIC DNA]</scope>
    <source>
        <strain evidence="1 2">ATCC 50377</strain>
    </source>
</reference>
<dbReference type="RefSeq" id="XP_067761656.1">
    <property type="nucleotide sequence ID" value="XM_067910969.1"/>
</dbReference>
<dbReference type="EMBL" id="AUWU02000007">
    <property type="protein sequence ID" value="KAH0570883.1"/>
    <property type="molecule type" value="Genomic_DNA"/>
</dbReference>
<dbReference type="KEGG" id="ssao:94301199"/>
<evidence type="ECO:0000313" key="2">
    <source>
        <dbReference type="Proteomes" id="UP000018208"/>
    </source>
</evidence>
<dbReference type="Proteomes" id="UP000018208">
    <property type="component" value="Unassembled WGS sequence"/>
</dbReference>
<dbReference type="GeneID" id="94301199"/>
<accession>A0A9P8LMQ0</accession>
<gene>
    <name evidence="1" type="ORF">SS50377_27176</name>
</gene>
<sequence>MGAVSSIITDVINIDKNINQIYNHSFEQNITLNNTTNTLKQGQQQKLISKPTLLEDLVSEMKIIDKIKITIIQSYDYSICSNDSGQFQTLDCQQ</sequence>
<comment type="caution">
    <text evidence="1">The sequence shown here is derived from an EMBL/GenBank/DDBJ whole genome shotgun (WGS) entry which is preliminary data.</text>
</comment>
<keyword evidence="2" id="KW-1185">Reference proteome</keyword>
<evidence type="ECO:0000313" key="1">
    <source>
        <dbReference type="EMBL" id="KAH0570883.1"/>
    </source>
</evidence>
<protein>
    <submittedName>
        <fullName evidence="1">Uncharacterized protein</fullName>
    </submittedName>
</protein>
<proteinExistence type="predicted"/>
<dbReference type="AlphaFoldDB" id="A0A9P8LMQ0"/>
<organism evidence="1 2">
    <name type="scientific">Spironucleus salmonicida</name>
    <dbReference type="NCBI Taxonomy" id="348837"/>
    <lineage>
        <taxon>Eukaryota</taxon>
        <taxon>Metamonada</taxon>
        <taxon>Diplomonadida</taxon>
        <taxon>Hexamitidae</taxon>
        <taxon>Hexamitinae</taxon>
        <taxon>Spironucleus</taxon>
    </lineage>
</organism>
<name>A0A9P8LMQ0_9EUKA</name>